<dbReference type="Pfam" id="PF05145">
    <property type="entry name" value="AbrB"/>
    <property type="match status" value="1"/>
</dbReference>
<gene>
    <name evidence="2" type="ORF">KVG85_08820</name>
</gene>
<dbReference type="EMBL" id="JAHSTX010000001">
    <property type="protein sequence ID" value="MBV4546207.1"/>
    <property type="molecule type" value="Genomic_DNA"/>
</dbReference>
<name>A0ABS6RJ18_9PSED</name>
<dbReference type="InterPro" id="IPR017516">
    <property type="entry name" value="AbrB_dup"/>
</dbReference>
<keyword evidence="3" id="KW-1185">Reference proteome</keyword>
<accession>A0ABS6RJ18</accession>
<feature type="transmembrane region" description="Helical" evidence="1">
    <location>
        <begin position="288"/>
        <end position="306"/>
    </location>
</feature>
<evidence type="ECO:0000313" key="3">
    <source>
        <dbReference type="Proteomes" id="UP001048763"/>
    </source>
</evidence>
<dbReference type="Proteomes" id="UP001048763">
    <property type="component" value="Unassembled WGS sequence"/>
</dbReference>
<keyword evidence="1" id="KW-1133">Transmembrane helix</keyword>
<proteinExistence type="predicted"/>
<dbReference type="PANTHER" id="PTHR38457">
    <property type="entry name" value="REGULATOR ABRB-RELATED"/>
    <property type="match status" value="1"/>
</dbReference>
<feature type="transmembrane region" description="Helical" evidence="1">
    <location>
        <begin position="174"/>
        <end position="192"/>
    </location>
</feature>
<keyword evidence="1" id="KW-0472">Membrane</keyword>
<keyword evidence="1" id="KW-0812">Transmembrane</keyword>
<feature type="transmembrane region" description="Helical" evidence="1">
    <location>
        <begin position="223"/>
        <end position="243"/>
    </location>
</feature>
<dbReference type="RefSeq" id="WP_217863601.1">
    <property type="nucleotide sequence ID" value="NZ_JAHSTX010000001.1"/>
</dbReference>
<comment type="caution">
    <text evidence="2">The sequence shown here is derived from an EMBL/GenBank/DDBJ whole genome shotgun (WGS) entry which is preliminary data.</text>
</comment>
<feature type="transmembrane region" description="Helical" evidence="1">
    <location>
        <begin position="20"/>
        <end position="42"/>
    </location>
</feature>
<dbReference type="InterPro" id="IPR007820">
    <property type="entry name" value="AbrB_fam"/>
</dbReference>
<protein>
    <submittedName>
        <fullName evidence="2">AbrB family transcriptional regulator</fullName>
    </submittedName>
</protein>
<dbReference type="NCBIfam" id="TIGR03082">
    <property type="entry name" value="Gneg_AbrB_dup"/>
    <property type="match status" value="1"/>
</dbReference>
<dbReference type="PANTHER" id="PTHR38457:SF1">
    <property type="entry name" value="REGULATOR ABRB-RELATED"/>
    <property type="match status" value="1"/>
</dbReference>
<feature type="transmembrane region" description="Helical" evidence="1">
    <location>
        <begin position="81"/>
        <end position="102"/>
    </location>
</feature>
<sequence>MNKLIESLIPIPVAAFGAWLGYLTGFPLGDLIGAICAVTALSKLGVRMRMPYPFVATVQLLLGISVGSIVTASMMRELTDFSILVGLLICMTTQIFVGYNWLRRMEKWGHIESLLGSIPGAMAAVMTVSGEQGPASGRIAFVHIVRLLALLAVVTIIAGGHADSVAPALGTLDNWLSVIPPAIAAVLAGYLLERFDVPAPYMLTGLLCTAAVNVGFPEANLHVPDPFAVIALILLGGLIGIRLKDITFKDVVRYIRAGLVVTALTFCTTLLVAFVMSKLTGKPFLTLFMSWVPGGVEVMTAAALLLKLDPAFVMLNHVVRMSIIHVSPVFLPKRLFQEQPAPLPQPQTEP</sequence>
<feature type="transmembrane region" description="Helical" evidence="1">
    <location>
        <begin position="139"/>
        <end position="162"/>
    </location>
</feature>
<dbReference type="PIRSF" id="PIRSF038991">
    <property type="entry name" value="Protein_AbrB"/>
    <property type="match status" value="1"/>
</dbReference>
<evidence type="ECO:0000313" key="2">
    <source>
        <dbReference type="EMBL" id="MBV4546207.1"/>
    </source>
</evidence>
<reference evidence="2" key="1">
    <citation type="submission" date="2021-06" db="EMBL/GenBank/DDBJ databases">
        <title>Updating the genus Pseudomonas: Description of 43 new species and partition of the Pseudomonas putida group.</title>
        <authorList>
            <person name="Girard L."/>
            <person name="Lood C."/>
            <person name="Vandamme P."/>
            <person name="Rokni-Zadeh H."/>
            <person name="Van Noort V."/>
            <person name="Hofte M."/>
            <person name="Lavigne R."/>
            <person name="De Mot R."/>
        </authorList>
    </citation>
    <scope>NUCLEOTIDE SEQUENCE</scope>
    <source>
        <strain evidence="2">SWRI88</strain>
    </source>
</reference>
<feature type="transmembrane region" description="Helical" evidence="1">
    <location>
        <begin position="54"/>
        <end position="75"/>
    </location>
</feature>
<evidence type="ECO:0000256" key="1">
    <source>
        <dbReference type="SAM" id="Phobius"/>
    </source>
</evidence>
<organism evidence="2 3">
    <name type="scientific">Pseudomonas triticicola</name>
    <dbReference type="NCBI Taxonomy" id="2842345"/>
    <lineage>
        <taxon>Bacteria</taxon>
        <taxon>Pseudomonadati</taxon>
        <taxon>Pseudomonadota</taxon>
        <taxon>Gammaproteobacteria</taxon>
        <taxon>Pseudomonadales</taxon>
        <taxon>Pseudomonadaceae</taxon>
        <taxon>Pseudomonas</taxon>
    </lineage>
</organism>
<feature type="transmembrane region" description="Helical" evidence="1">
    <location>
        <begin position="255"/>
        <end position="276"/>
    </location>
</feature>